<gene>
    <name evidence="1" type="ORF">NDI38_14735</name>
</gene>
<evidence type="ECO:0000313" key="1">
    <source>
        <dbReference type="EMBL" id="MEP1059697.1"/>
    </source>
</evidence>
<evidence type="ECO:0000313" key="2">
    <source>
        <dbReference type="Proteomes" id="UP001476950"/>
    </source>
</evidence>
<organism evidence="1 2">
    <name type="scientific">Stenomitos frigidus AS-A4</name>
    <dbReference type="NCBI Taxonomy" id="2933935"/>
    <lineage>
        <taxon>Bacteria</taxon>
        <taxon>Bacillati</taxon>
        <taxon>Cyanobacteriota</taxon>
        <taxon>Cyanophyceae</taxon>
        <taxon>Leptolyngbyales</taxon>
        <taxon>Leptolyngbyaceae</taxon>
        <taxon>Stenomitos</taxon>
    </lineage>
</organism>
<reference evidence="1 2" key="1">
    <citation type="submission" date="2022-04" db="EMBL/GenBank/DDBJ databases">
        <title>Positive selection, recombination, and allopatry shape intraspecific diversity of widespread and dominant cyanobacteria.</title>
        <authorList>
            <person name="Wei J."/>
            <person name="Shu W."/>
            <person name="Hu C."/>
        </authorList>
    </citation>
    <scope>NUCLEOTIDE SEQUENCE [LARGE SCALE GENOMIC DNA]</scope>
    <source>
        <strain evidence="1 2">AS-A4</strain>
    </source>
</reference>
<name>A0ABV0KKC1_9CYAN</name>
<protein>
    <submittedName>
        <fullName evidence="1">Uncharacterized protein</fullName>
    </submittedName>
</protein>
<keyword evidence="2" id="KW-1185">Reference proteome</keyword>
<sequence length="60" mass="7241">MAFPWWLGGGLLGLLRQWFFKVWDKIDDPTKKLIIESVVKAFQEILRAFYKWWQQRGGKL</sequence>
<proteinExistence type="predicted"/>
<accession>A0ABV0KKC1</accession>
<dbReference type="EMBL" id="JAMPLM010000012">
    <property type="protein sequence ID" value="MEP1059697.1"/>
    <property type="molecule type" value="Genomic_DNA"/>
</dbReference>
<comment type="caution">
    <text evidence="1">The sequence shown here is derived from an EMBL/GenBank/DDBJ whole genome shotgun (WGS) entry which is preliminary data.</text>
</comment>
<dbReference type="Proteomes" id="UP001476950">
    <property type="component" value="Unassembled WGS sequence"/>
</dbReference>
<dbReference type="RefSeq" id="WP_190452151.1">
    <property type="nucleotide sequence ID" value="NZ_JAMPLM010000012.1"/>
</dbReference>